<dbReference type="PANTHER" id="PTHR19143:SF458">
    <property type="entry name" value="FIBRINOGEN C-TERMINAL DOMAIN-CONTAINING PROTEIN-RELATED"/>
    <property type="match status" value="1"/>
</dbReference>
<dbReference type="SUPFAM" id="SSF56496">
    <property type="entry name" value="Fibrinogen C-terminal domain-like"/>
    <property type="match status" value="1"/>
</dbReference>
<organism evidence="4 5">
    <name type="scientific">Porites evermanni</name>
    <dbReference type="NCBI Taxonomy" id="104178"/>
    <lineage>
        <taxon>Eukaryota</taxon>
        <taxon>Metazoa</taxon>
        <taxon>Cnidaria</taxon>
        <taxon>Anthozoa</taxon>
        <taxon>Hexacorallia</taxon>
        <taxon>Scleractinia</taxon>
        <taxon>Fungiina</taxon>
        <taxon>Poritidae</taxon>
        <taxon>Porites</taxon>
    </lineage>
</organism>
<protein>
    <recommendedName>
        <fullName evidence="3">Fibrinogen C-terminal domain-containing protein</fullName>
    </recommendedName>
</protein>
<dbReference type="InterPro" id="IPR014716">
    <property type="entry name" value="Fibrinogen_a/b/g_C_1"/>
</dbReference>
<dbReference type="SMART" id="SM00186">
    <property type="entry name" value="FBG"/>
    <property type="match status" value="1"/>
</dbReference>
<dbReference type="InterPro" id="IPR020837">
    <property type="entry name" value="Fibrinogen_CS"/>
</dbReference>
<dbReference type="Pfam" id="PF00147">
    <property type="entry name" value="Fibrinogen_C"/>
    <property type="match status" value="1"/>
</dbReference>
<dbReference type="Gene3D" id="3.90.215.10">
    <property type="entry name" value="Gamma Fibrinogen, chain A, domain 1"/>
    <property type="match status" value="1"/>
</dbReference>
<keyword evidence="5" id="KW-1185">Reference proteome</keyword>
<name>A0ABN8LGZ0_9CNID</name>
<dbReference type="EMBL" id="CALNXI010000040">
    <property type="protein sequence ID" value="CAH3016360.1"/>
    <property type="molecule type" value="Genomic_DNA"/>
</dbReference>
<dbReference type="PANTHER" id="PTHR19143">
    <property type="entry name" value="FIBRINOGEN/TENASCIN/ANGIOPOEITIN"/>
    <property type="match status" value="1"/>
</dbReference>
<proteinExistence type="predicted"/>
<feature type="compositionally biased region" description="Polar residues" evidence="2">
    <location>
        <begin position="159"/>
        <end position="175"/>
    </location>
</feature>
<feature type="domain" description="Fibrinogen C-terminal" evidence="3">
    <location>
        <begin position="21"/>
        <end position="243"/>
    </location>
</feature>
<dbReference type="InterPro" id="IPR050373">
    <property type="entry name" value="Fibrinogen_C-term_domain"/>
</dbReference>
<dbReference type="NCBIfam" id="NF040941">
    <property type="entry name" value="GGGWT_bact"/>
    <property type="match status" value="1"/>
</dbReference>
<dbReference type="InterPro" id="IPR002181">
    <property type="entry name" value="Fibrinogen_a/b/g_C_dom"/>
</dbReference>
<comment type="caution">
    <text evidence="4">The sequence shown here is derived from an EMBL/GenBank/DDBJ whole genome shotgun (WGS) entry which is preliminary data.</text>
</comment>
<evidence type="ECO:0000256" key="2">
    <source>
        <dbReference type="SAM" id="MobiDB-lite"/>
    </source>
</evidence>
<dbReference type="PROSITE" id="PS51406">
    <property type="entry name" value="FIBRINOGEN_C_2"/>
    <property type="match status" value="1"/>
</dbReference>
<dbReference type="CDD" id="cd00087">
    <property type="entry name" value="FReD"/>
    <property type="match status" value="1"/>
</dbReference>
<reference evidence="4 5" key="1">
    <citation type="submission" date="2022-05" db="EMBL/GenBank/DDBJ databases">
        <authorList>
            <consortium name="Genoscope - CEA"/>
            <person name="William W."/>
        </authorList>
    </citation>
    <scope>NUCLEOTIDE SEQUENCE [LARGE SCALE GENOMIC DNA]</scope>
</reference>
<dbReference type="Proteomes" id="UP001159427">
    <property type="component" value="Unassembled WGS sequence"/>
</dbReference>
<evidence type="ECO:0000256" key="1">
    <source>
        <dbReference type="ARBA" id="ARBA00023157"/>
    </source>
</evidence>
<evidence type="ECO:0000259" key="3">
    <source>
        <dbReference type="PROSITE" id="PS51406"/>
    </source>
</evidence>
<evidence type="ECO:0000313" key="4">
    <source>
        <dbReference type="EMBL" id="CAH3016360.1"/>
    </source>
</evidence>
<dbReference type="PROSITE" id="PS00514">
    <property type="entry name" value="FIBRINOGEN_C_1"/>
    <property type="match status" value="1"/>
</dbReference>
<gene>
    <name evidence="4" type="ORF">PEVE_00028818</name>
</gene>
<keyword evidence="1" id="KW-1015">Disulfide bond</keyword>
<evidence type="ECO:0000313" key="5">
    <source>
        <dbReference type="Proteomes" id="UP001159427"/>
    </source>
</evidence>
<accession>A0ABN8LGZ0</accession>
<feature type="region of interest" description="Disordered" evidence="2">
    <location>
        <begin position="156"/>
        <end position="176"/>
    </location>
</feature>
<sequence length="244" mass="27992">MNNKRIKSESSGRFSNLKVLYFVLIEPKSCIQLLQDGFNSDGLYTINPDGGKPIQVLCDMTTGGGGWTVFQRRFDGSVDFFLVWEQYKHGFGDLNGEFWFGNDNLYRLTAAYDVKLRVDLQDFEDNKFYAEYGTFKVSDEADRYRLLIGGYNGSAGDSMASSGETTNNRQFTTQDQDNDHAGSVNCAITYKGAWWYDSCHWSNLNGLYHGGQHESYADGMEWFTLKGHYYSFKRTELKIRPNIW</sequence>
<dbReference type="InterPro" id="IPR036056">
    <property type="entry name" value="Fibrinogen-like_C"/>
</dbReference>